<feature type="compositionally biased region" description="Polar residues" evidence="7">
    <location>
        <begin position="266"/>
        <end position="290"/>
    </location>
</feature>
<evidence type="ECO:0000256" key="3">
    <source>
        <dbReference type="ARBA" id="ARBA00022554"/>
    </source>
</evidence>
<keyword evidence="5" id="KW-0789">Thiol protease inhibitor</keyword>
<evidence type="ECO:0000256" key="4">
    <source>
        <dbReference type="ARBA" id="ARBA00022690"/>
    </source>
</evidence>
<evidence type="ECO:0000313" key="9">
    <source>
        <dbReference type="EMBL" id="WMV21094.1"/>
    </source>
</evidence>
<evidence type="ECO:0000313" key="10">
    <source>
        <dbReference type="Proteomes" id="UP001234989"/>
    </source>
</evidence>
<keyword evidence="4" id="KW-0646">Protease inhibitor</keyword>
<feature type="chain" id="PRO_5042156796" evidence="8">
    <location>
        <begin position="22"/>
        <end position="406"/>
    </location>
</feature>
<dbReference type="InterPro" id="IPR011065">
    <property type="entry name" value="Kunitz_inhibitor_STI-like_sf"/>
</dbReference>
<comment type="similarity">
    <text evidence="2">Belongs to the protease inhibitor I3 (leguminous Kunitz-type inhibitor) family.</text>
</comment>
<accession>A0AAF0QJL1</accession>
<keyword evidence="3" id="KW-0926">Vacuole</keyword>
<reference evidence="9" key="1">
    <citation type="submission" date="2023-08" db="EMBL/GenBank/DDBJ databases">
        <title>A de novo genome assembly of Solanum verrucosum Schlechtendal, a Mexican diploid species geographically isolated from the other diploid A-genome species in potato relatives.</title>
        <authorList>
            <person name="Hosaka K."/>
        </authorList>
    </citation>
    <scope>NUCLEOTIDE SEQUENCE</scope>
    <source>
        <tissue evidence="9">Young leaves</tissue>
    </source>
</reference>
<dbReference type="InterPro" id="IPR002160">
    <property type="entry name" value="Prot_inh_Kunz-lg"/>
</dbReference>
<keyword evidence="8" id="KW-0732">Signal</keyword>
<dbReference type="SMART" id="SM00452">
    <property type="entry name" value="STI"/>
    <property type="match status" value="1"/>
</dbReference>
<protein>
    <submittedName>
        <fullName evidence="9">Uncharacterized protein</fullName>
    </submittedName>
</protein>
<gene>
    <name evidence="9" type="ORF">MTR67_014479</name>
</gene>
<dbReference type="PANTHER" id="PTHR33107:SF44">
    <property type="entry name" value="CYSTEINE PROTEASE INHIBITOR 1"/>
    <property type="match status" value="1"/>
</dbReference>
<dbReference type="Gene3D" id="2.80.10.50">
    <property type="match status" value="1"/>
</dbReference>
<dbReference type="PANTHER" id="PTHR33107">
    <property type="entry name" value="KUNITZ TRYPSIN INHIBITOR 2"/>
    <property type="match status" value="1"/>
</dbReference>
<evidence type="ECO:0000256" key="1">
    <source>
        <dbReference type="ARBA" id="ARBA00004116"/>
    </source>
</evidence>
<evidence type="ECO:0000256" key="5">
    <source>
        <dbReference type="ARBA" id="ARBA00022704"/>
    </source>
</evidence>
<dbReference type="Proteomes" id="UP001234989">
    <property type="component" value="Chromosome 3"/>
</dbReference>
<organism evidence="9 10">
    <name type="scientific">Solanum verrucosum</name>
    <dbReference type="NCBI Taxonomy" id="315347"/>
    <lineage>
        <taxon>Eukaryota</taxon>
        <taxon>Viridiplantae</taxon>
        <taxon>Streptophyta</taxon>
        <taxon>Embryophyta</taxon>
        <taxon>Tracheophyta</taxon>
        <taxon>Spermatophyta</taxon>
        <taxon>Magnoliopsida</taxon>
        <taxon>eudicotyledons</taxon>
        <taxon>Gunneridae</taxon>
        <taxon>Pentapetalae</taxon>
        <taxon>asterids</taxon>
        <taxon>lamiids</taxon>
        <taxon>Solanales</taxon>
        <taxon>Solanaceae</taxon>
        <taxon>Solanoideae</taxon>
        <taxon>Solaneae</taxon>
        <taxon>Solanum</taxon>
    </lineage>
</organism>
<evidence type="ECO:0000256" key="6">
    <source>
        <dbReference type="ARBA" id="ARBA00023157"/>
    </source>
</evidence>
<dbReference type="Pfam" id="PF00197">
    <property type="entry name" value="Kunitz_legume"/>
    <property type="match status" value="1"/>
</dbReference>
<evidence type="ECO:0000256" key="2">
    <source>
        <dbReference type="ARBA" id="ARBA00005440"/>
    </source>
</evidence>
<dbReference type="GO" id="GO:0005773">
    <property type="term" value="C:vacuole"/>
    <property type="evidence" value="ECO:0007669"/>
    <property type="project" value="UniProtKB-SubCell"/>
</dbReference>
<feature type="signal peptide" evidence="8">
    <location>
        <begin position="1"/>
        <end position="21"/>
    </location>
</feature>
<dbReference type="PROSITE" id="PS00283">
    <property type="entry name" value="SOYBEAN_KUNITZ"/>
    <property type="match status" value="1"/>
</dbReference>
<sequence>MKSINILMFLLVSSTLSFCQSFTWDNNPIVLPTTTHDDNLVLPAVLDQDGDPVKIGKEYIIETPIIEGGSVYLDNIRGHKCPNDVLLHIPYLGLTGDGTPVKFILNDDDDLVLREMYAIHIMFSVRTSSCVNQTVWKVGDEKDFLVTGGTLGNENTFFKIMKIEMEIPDLKNVYKLLYCPPQLVCKDVNGGIDNGYPRLQVLEDEPFPPASSRRPPPAALLISSLLSLLPLVSSHRRDKSPPPSRLSNQGKFAALSLPQLLWPASSKKSTSAAGEESNNISSQLTPTSIHCPSPLIEGGTHKGRCYGLGSRNDVRRLQSGLDGIGSSRQAEALDGVQIVVMSDQIAKLTTALAESERRRVVEQESMSKTVQQIKEQVMNLARRPTTSAPNDTDNESDEDDYVDLTL</sequence>
<dbReference type="AlphaFoldDB" id="A0AAF0QJL1"/>
<feature type="region of interest" description="Disordered" evidence="7">
    <location>
        <begin position="266"/>
        <end position="296"/>
    </location>
</feature>
<proteinExistence type="inferred from homology"/>
<keyword evidence="6" id="KW-1015">Disulfide bond</keyword>
<comment type="subcellular location">
    <subcellularLocation>
        <location evidence="1">Vacuole</location>
    </subcellularLocation>
</comment>
<name>A0AAF0QJL1_SOLVR</name>
<dbReference type="CDD" id="cd23372">
    <property type="entry name" value="beta-trefoil_STI_CPI-like"/>
    <property type="match status" value="1"/>
</dbReference>
<dbReference type="EMBL" id="CP133614">
    <property type="protein sequence ID" value="WMV21094.1"/>
    <property type="molecule type" value="Genomic_DNA"/>
</dbReference>
<dbReference type="SUPFAM" id="SSF50386">
    <property type="entry name" value="STI-like"/>
    <property type="match status" value="1"/>
</dbReference>
<evidence type="ECO:0000256" key="7">
    <source>
        <dbReference type="SAM" id="MobiDB-lite"/>
    </source>
</evidence>
<dbReference type="GO" id="GO:0004869">
    <property type="term" value="F:cysteine-type endopeptidase inhibitor activity"/>
    <property type="evidence" value="ECO:0007669"/>
    <property type="project" value="UniProtKB-KW"/>
</dbReference>
<feature type="region of interest" description="Disordered" evidence="7">
    <location>
        <begin position="378"/>
        <end position="406"/>
    </location>
</feature>
<keyword evidence="10" id="KW-1185">Reference proteome</keyword>
<feature type="compositionally biased region" description="Acidic residues" evidence="7">
    <location>
        <begin position="392"/>
        <end position="406"/>
    </location>
</feature>
<evidence type="ECO:0000256" key="8">
    <source>
        <dbReference type="SAM" id="SignalP"/>
    </source>
</evidence>